<dbReference type="CDD" id="cd00075">
    <property type="entry name" value="HATPase"/>
    <property type="match status" value="1"/>
</dbReference>
<evidence type="ECO:0000313" key="6">
    <source>
        <dbReference type="EMBL" id="ALO45621.1"/>
    </source>
</evidence>
<evidence type="ECO:0000256" key="3">
    <source>
        <dbReference type="ARBA" id="ARBA00022553"/>
    </source>
</evidence>
<dbReference type="AlphaFoldDB" id="A0A0S2KBT1"/>
<dbReference type="PRINTS" id="PR00344">
    <property type="entry name" value="BCTRLSENSOR"/>
</dbReference>
<dbReference type="EMBL" id="CP013189">
    <property type="protein sequence ID" value="ALO45621.1"/>
    <property type="molecule type" value="Genomic_DNA"/>
</dbReference>
<dbReference type="PANTHER" id="PTHR33525:SF3">
    <property type="entry name" value="RIBONUCLEASE Y"/>
    <property type="match status" value="1"/>
</dbReference>
<dbReference type="PROSITE" id="PS51833">
    <property type="entry name" value="HDOD"/>
    <property type="match status" value="1"/>
</dbReference>
<dbReference type="InterPro" id="IPR003594">
    <property type="entry name" value="HATPase_dom"/>
</dbReference>
<dbReference type="InterPro" id="IPR003661">
    <property type="entry name" value="HisK_dim/P_dom"/>
</dbReference>
<dbReference type="InterPro" id="IPR005467">
    <property type="entry name" value="His_kinase_dom"/>
</dbReference>
<gene>
    <name evidence="6" type="ORF">PS2015_951</name>
</gene>
<dbReference type="SUPFAM" id="SSF47384">
    <property type="entry name" value="Homodimeric domain of signal transducing histidine kinase"/>
    <property type="match status" value="1"/>
</dbReference>
<accession>A0A0S2KBT1</accession>
<sequence>MPQALLQILDAVCQDDTEIQELARLVRQDGVITARLLAMANSTLYNPGRYCNTVERALMCLGIHNIRKLLITAALQQHFSELSDKQYEFMQGFWFRTLRLAQSAQVVATLTGYHSPAEAYLAGMLADIGELVLRMNGQDDQSGRLHCEIGADLLSGWQWNDFIADAIRYHHHSVIEIAGAHHLVKIVNLASEFRQGDILTDTAVDKAARLFELNAELVNELYQRIGRDVDRLAQTLNISKGQGHSDASRALKDRLAELTQTQFLSQPPDSVIQDPEHTSQCISAALSMGLGIERHMLFIHNAVDESLEAFATADAEHPAFKVALNQHNLLTDCFHQSAPLAAAEGSENTLSVVEQQLLRYCAQPGLLVLPFRTSLHSGVLVAGASQPLISECQRKFRYWQYFVNAVMTSMLPILRRKEDESVVQEQLNQRIKEAVHEISNPLTVVNNYLEVLRHRLAEHDGLDNELTLIKEEIDRAGSLLLKLSDAGLSDPVGLTDINSVIADQLELFNRSMCESRNVQVTWRADSTLKPLSVERGAFKQIMINLIKNAIEAMPQGGTLTVRSSAQVLFNGRAYAAVTVQDTGGGMDKEVLQNLFQPGRSTKKTANSGLGLSIVKKLVDAMGAHIECSPTDEGTQFRVLFKMEYSSE</sequence>
<dbReference type="InterPro" id="IPR036097">
    <property type="entry name" value="HisK_dim/P_sf"/>
</dbReference>
<dbReference type="PANTHER" id="PTHR33525">
    <property type="match status" value="1"/>
</dbReference>
<dbReference type="InterPro" id="IPR004358">
    <property type="entry name" value="Sig_transdc_His_kin-like_C"/>
</dbReference>
<dbReference type="KEGG" id="pspi:PS2015_951"/>
<dbReference type="InterPro" id="IPR052340">
    <property type="entry name" value="RNase_Y/CdgJ"/>
</dbReference>
<feature type="domain" description="Histidine kinase" evidence="4">
    <location>
        <begin position="433"/>
        <end position="644"/>
    </location>
</feature>
<dbReference type="Gene3D" id="3.30.565.10">
    <property type="entry name" value="Histidine kinase-like ATPase, C-terminal domain"/>
    <property type="match status" value="1"/>
</dbReference>
<dbReference type="SUPFAM" id="SSF55874">
    <property type="entry name" value="ATPase domain of HSP90 chaperone/DNA topoisomerase II/histidine kinase"/>
    <property type="match status" value="1"/>
</dbReference>
<reference evidence="6 7" key="1">
    <citation type="submission" date="2015-11" db="EMBL/GenBank/DDBJ databases">
        <authorList>
            <person name="Zhang Y."/>
            <person name="Guo Z."/>
        </authorList>
    </citation>
    <scope>NUCLEOTIDE SEQUENCE [LARGE SCALE GENOMIC DNA]</scope>
    <source>
        <strain evidence="6 7">KCTC 32221</strain>
    </source>
</reference>
<evidence type="ECO:0000259" key="4">
    <source>
        <dbReference type="PROSITE" id="PS50109"/>
    </source>
</evidence>
<dbReference type="Pfam" id="PF02518">
    <property type="entry name" value="HATPase_c"/>
    <property type="match status" value="1"/>
</dbReference>
<proteinExistence type="predicted"/>
<dbReference type="CDD" id="cd00082">
    <property type="entry name" value="HisKA"/>
    <property type="match status" value="1"/>
</dbReference>
<keyword evidence="7" id="KW-1185">Reference proteome</keyword>
<evidence type="ECO:0000256" key="2">
    <source>
        <dbReference type="ARBA" id="ARBA00012438"/>
    </source>
</evidence>
<evidence type="ECO:0000256" key="1">
    <source>
        <dbReference type="ARBA" id="ARBA00000085"/>
    </source>
</evidence>
<comment type="catalytic activity">
    <reaction evidence="1">
        <text>ATP + protein L-histidine = ADP + protein N-phospho-L-histidine.</text>
        <dbReference type="EC" id="2.7.13.3"/>
    </reaction>
</comment>
<dbReference type="SUPFAM" id="SSF109604">
    <property type="entry name" value="HD-domain/PDEase-like"/>
    <property type="match status" value="1"/>
</dbReference>
<dbReference type="Pfam" id="PF08668">
    <property type="entry name" value="HDOD"/>
    <property type="match status" value="1"/>
</dbReference>
<dbReference type="SMART" id="SM00387">
    <property type="entry name" value="HATPase_c"/>
    <property type="match status" value="1"/>
</dbReference>
<dbReference type="STRING" id="1249552.PS2015_951"/>
<name>A0A0S2KBT1_9GAMM</name>
<protein>
    <recommendedName>
        <fullName evidence="2">histidine kinase</fullName>
        <ecNumber evidence="2">2.7.13.3</ecNumber>
    </recommendedName>
</protein>
<dbReference type="PROSITE" id="PS50109">
    <property type="entry name" value="HIS_KIN"/>
    <property type="match status" value="1"/>
</dbReference>
<dbReference type="InterPro" id="IPR036890">
    <property type="entry name" value="HATPase_C_sf"/>
</dbReference>
<evidence type="ECO:0000259" key="5">
    <source>
        <dbReference type="PROSITE" id="PS51833"/>
    </source>
</evidence>
<organism evidence="6 7">
    <name type="scientific">Pseudohongiella spirulinae</name>
    <dbReference type="NCBI Taxonomy" id="1249552"/>
    <lineage>
        <taxon>Bacteria</taxon>
        <taxon>Pseudomonadati</taxon>
        <taxon>Pseudomonadota</taxon>
        <taxon>Gammaproteobacteria</taxon>
        <taxon>Pseudomonadales</taxon>
        <taxon>Pseudohongiellaceae</taxon>
        <taxon>Pseudohongiella</taxon>
    </lineage>
</organism>
<dbReference type="Proteomes" id="UP000065641">
    <property type="component" value="Chromosome"/>
</dbReference>
<dbReference type="GO" id="GO:0000155">
    <property type="term" value="F:phosphorelay sensor kinase activity"/>
    <property type="evidence" value="ECO:0007669"/>
    <property type="project" value="InterPro"/>
</dbReference>
<keyword evidence="3" id="KW-0597">Phosphoprotein</keyword>
<evidence type="ECO:0000313" key="7">
    <source>
        <dbReference type="Proteomes" id="UP000065641"/>
    </source>
</evidence>
<dbReference type="Gene3D" id="1.10.3210.10">
    <property type="entry name" value="Hypothetical protein af1432"/>
    <property type="match status" value="1"/>
</dbReference>
<dbReference type="InterPro" id="IPR013976">
    <property type="entry name" value="HDOD"/>
</dbReference>
<feature type="domain" description="HDOD" evidence="5">
    <location>
        <begin position="1"/>
        <end position="173"/>
    </location>
</feature>
<dbReference type="Gene3D" id="1.10.287.130">
    <property type="match status" value="1"/>
</dbReference>
<dbReference type="EC" id="2.7.13.3" evidence="2"/>